<name>A0A975YZ97_9CAUD</name>
<evidence type="ECO:0000313" key="2">
    <source>
        <dbReference type="Proteomes" id="UP001058093"/>
    </source>
</evidence>
<reference evidence="1" key="1">
    <citation type="submission" date="2021-07" db="EMBL/GenBank/DDBJ databases">
        <title>Complete genome sequence and phylogenomic analysis of the two lytic bacteriophage isolated from terrestrial biotopes of Antarctica.</title>
        <authorList>
            <person name="Holovan V."/>
            <person name="Rabalski L."/>
            <person name="Zlatohurska M."/>
            <person name="Andriichuk O."/>
            <person name="Budzanivska I."/>
            <person name="Shevchenko O."/>
            <person name="Gupalo A."/>
        </authorList>
    </citation>
    <scope>NUCLEOTIDE SEQUENCE</scope>
</reference>
<organism evidence="1 2">
    <name type="scientific">Pseudomonas phage UAVern</name>
    <dbReference type="NCBI Taxonomy" id="2856997"/>
    <lineage>
        <taxon>Viruses</taxon>
        <taxon>Duplodnaviria</taxon>
        <taxon>Heunggongvirae</taxon>
        <taxon>Uroviricota</taxon>
        <taxon>Caudoviricetes</taxon>
        <taxon>Vandenendeviridae</taxon>
        <taxon>Gorskivirinae</taxon>
        <taxon>Uavernvirus</taxon>
        <taxon>Uavernvirus uavern</taxon>
    </lineage>
</organism>
<keyword evidence="2" id="KW-1185">Reference proteome</keyword>
<dbReference type="EMBL" id="MZ605293">
    <property type="protein sequence ID" value="QYW06701.1"/>
    <property type="molecule type" value="Genomic_DNA"/>
</dbReference>
<dbReference type="Proteomes" id="UP001058093">
    <property type="component" value="Segment"/>
</dbReference>
<gene>
    <name evidence="1" type="ORF">uav_170</name>
</gene>
<proteinExistence type="predicted"/>
<protein>
    <submittedName>
        <fullName evidence="1">Uncharacterized protein</fullName>
    </submittedName>
</protein>
<evidence type="ECO:0000313" key="1">
    <source>
        <dbReference type="EMBL" id="QYW06701.1"/>
    </source>
</evidence>
<accession>A0A975YZ97</accession>
<sequence>MNETIREYARTYISPPKEYFPSLDAALTHWGQDFNKEDYPE</sequence>